<keyword evidence="3" id="KW-1185">Reference proteome</keyword>
<dbReference type="Proteomes" id="UP000245999">
    <property type="component" value="Chromosome"/>
</dbReference>
<accession>A0A2Z3GIV4</accession>
<protein>
    <recommendedName>
        <fullName evidence="1">Endonuclease GajA/Old nuclease/RecF-like AAA domain-containing protein</fullName>
    </recommendedName>
</protein>
<feature type="domain" description="Endonuclease GajA/Old nuclease/RecF-like AAA" evidence="1">
    <location>
        <begin position="3"/>
        <end position="329"/>
    </location>
</feature>
<gene>
    <name evidence="2" type="ORF">DDQ68_13405</name>
</gene>
<reference evidence="3" key="1">
    <citation type="submission" date="2018-04" db="EMBL/GenBank/DDBJ databases">
        <title>Complete genome of Antarctic heterotrophic bacterium Hymenobacter nivis.</title>
        <authorList>
            <person name="Terashima M."/>
        </authorList>
    </citation>
    <scope>NUCLEOTIDE SEQUENCE [LARGE SCALE GENOMIC DNA]</scope>
    <source>
        <strain evidence="3">NBRC 111535</strain>
    </source>
</reference>
<name>A0A2Z3GIV4_9BACT</name>
<dbReference type="OrthoDB" id="1098190at2"/>
<organism evidence="2 3">
    <name type="scientific">Hymenobacter nivis</name>
    <dbReference type="NCBI Taxonomy" id="1850093"/>
    <lineage>
        <taxon>Bacteria</taxon>
        <taxon>Pseudomonadati</taxon>
        <taxon>Bacteroidota</taxon>
        <taxon>Cytophagia</taxon>
        <taxon>Cytophagales</taxon>
        <taxon>Hymenobacteraceae</taxon>
        <taxon>Hymenobacter</taxon>
    </lineage>
</organism>
<proteinExistence type="predicted"/>
<dbReference type="AlphaFoldDB" id="A0A2Z3GIV4"/>
<dbReference type="PANTHER" id="PTHR43581">
    <property type="entry name" value="ATP/GTP PHOSPHATASE"/>
    <property type="match status" value="1"/>
</dbReference>
<dbReference type="RefSeq" id="WP_109656747.1">
    <property type="nucleotide sequence ID" value="NZ_CP029145.1"/>
</dbReference>
<dbReference type="SUPFAM" id="SSF52540">
    <property type="entry name" value="P-loop containing nucleoside triphosphate hydrolases"/>
    <property type="match status" value="1"/>
</dbReference>
<dbReference type="InterPro" id="IPR041685">
    <property type="entry name" value="AAA_GajA/Old/RecF-like"/>
</dbReference>
<evidence type="ECO:0000313" key="3">
    <source>
        <dbReference type="Proteomes" id="UP000245999"/>
    </source>
</evidence>
<sequence>MNEQLIVKNFGPIKDATVDFKRVTVFIGPTGGGKSTLAKLAAVFRDKRFYADNDGSSKPEDEFKNRQILSIYSINKYFNIQTQIEFQSDTVKISYANEQDRIALIGSGERAAKEYFNYTTEALTSIRNILAKRLEPYESKTKGTGNEQSPDIGQTQEDIKSIILNLRESKVFSNFAMRTKSEYIPAERAFLSAIEYSWAGLIRDNIGLPKILLDFANSFSLSRKDVSELDIPFLKAKYLHVNGRDFIKIPDREEPLMLLETASGIQSVTPMLVLLEHLSRNTEQAQSFIIEEPELNLYPTAQQGLLNWLVEKCTKGENDLTITTHSPYILSHLNLLLYAYHVGSKDEEKRQKVAVIIPEKYWINPDEFAAYYVNGPEGAGGVRSLLDPETKLISQNELDAVSGIQADEFDQLLDINRGF</sequence>
<evidence type="ECO:0000313" key="2">
    <source>
        <dbReference type="EMBL" id="AWM33693.1"/>
    </source>
</evidence>
<dbReference type="KEGG" id="hnv:DDQ68_13405"/>
<evidence type="ECO:0000259" key="1">
    <source>
        <dbReference type="Pfam" id="PF13175"/>
    </source>
</evidence>
<dbReference type="Gene3D" id="3.40.50.300">
    <property type="entry name" value="P-loop containing nucleotide triphosphate hydrolases"/>
    <property type="match status" value="1"/>
</dbReference>
<dbReference type="EMBL" id="CP029145">
    <property type="protein sequence ID" value="AWM33693.1"/>
    <property type="molecule type" value="Genomic_DNA"/>
</dbReference>
<dbReference type="Pfam" id="PF13175">
    <property type="entry name" value="AAA_15"/>
    <property type="match status" value="1"/>
</dbReference>
<dbReference type="InterPro" id="IPR051396">
    <property type="entry name" value="Bact_Antivir_Def_Nuclease"/>
</dbReference>
<dbReference type="PANTHER" id="PTHR43581:SF2">
    <property type="entry name" value="EXCINUCLEASE ATPASE SUBUNIT"/>
    <property type="match status" value="1"/>
</dbReference>
<dbReference type="InterPro" id="IPR027417">
    <property type="entry name" value="P-loop_NTPase"/>
</dbReference>